<evidence type="ECO:0000313" key="3">
    <source>
        <dbReference type="EnsemblMetazoa" id="HelroP179209"/>
    </source>
</evidence>
<protein>
    <submittedName>
        <fullName evidence="2 3">Uncharacterized protein</fullName>
    </submittedName>
</protein>
<proteinExistence type="predicted"/>
<dbReference type="PANTHER" id="PTHR21437">
    <property type="entry name" value="WIDE AWAKE"/>
    <property type="match status" value="1"/>
</dbReference>
<dbReference type="AlphaFoldDB" id="T1FED0"/>
<dbReference type="GO" id="GO:0061172">
    <property type="term" value="P:regulation of establishment of bipolar cell polarity"/>
    <property type="evidence" value="ECO:0000318"/>
    <property type="project" value="GO_Central"/>
</dbReference>
<dbReference type="PANTHER" id="PTHR21437:SF1">
    <property type="entry name" value="WIDE AWAKE"/>
    <property type="match status" value="1"/>
</dbReference>
<dbReference type="eggNOG" id="KOG4485">
    <property type="taxonomic scope" value="Eukaryota"/>
</dbReference>
<dbReference type="KEGG" id="hro:HELRODRAFT_179209"/>
<dbReference type="EMBL" id="AMQM01006776">
    <property type="status" value="NOT_ANNOTATED_CDS"/>
    <property type="molecule type" value="Genomic_DNA"/>
</dbReference>
<keyword evidence="4" id="KW-1185">Reference proteome</keyword>
<evidence type="ECO:0000256" key="1">
    <source>
        <dbReference type="SAM" id="MobiDB-lite"/>
    </source>
</evidence>
<gene>
    <name evidence="3" type="primary">20207179</name>
    <name evidence="2" type="ORF">HELRODRAFT_179209</name>
</gene>
<evidence type="ECO:0000313" key="4">
    <source>
        <dbReference type="Proteomes" id="UP000015101"/>
    </source>
</evidence>
<feature type="region of interest" description="Disordered" evidence="1">
    <location>
        <begin position="1"/>
        <end position="20"/>
    </location>
</feature>
<feature type="region of interest" description="Disordered" evidence="1">
    <location>
        <begin position="86"/>
        <end position="110"/>
    </location>
</feature>
<dbReference type="EnsemblMetazoa" id="HelroT179209">
    <property type="protein sequence ID" value="HelroP179209"/>
    <property type="gene ID" value="HelroG179209"/>
</dbReference>
<reference evidence="3" key="3">
    <citation type="submission" date="2015-06" db="UniProtKB">
        <authorList>
            <consortium name="EnsemblMetazoa"/>
        </authorList>
    </citation>
    <scope>IDENTIFICATION</scope>
</reference>
<reference evidence="2 4" key="2">
    <citation type="journal article" date="2013" name="Nature">
        <title>Insights into bilaterian evolution from three spiralian genomes.</title>
        <authorList>
            <person name="Simakov O."/>
            <person name="Marletaz F."/>
            <person name="Cho S.J."/>
            <person name="Edsinger-Gonzales E."/>
            <person name="Havlak P."/>
            <person name="Hellsten U."/>
            <person name="Kuo D.H."/>
            <person name="Larsson T."/>
            <person name="Lv J."/>
            <person name="Arendt D."/>
            <person name="Savage R."/>
            <person name="Osoegawa K."/>
            <person name="de Jong P."/>
            <person name="Grimwood J."/>
            <person name="Chapman J.A."/>
            <person name="Shapiro H."/>
            <person name="Aerts A."/>
            <person name="Otillar R.P."/>
            <person name="Terry A.Y."/>
            <person name="Boore J.L."/>
            <person name="Grigoriev I.V."/>
            <person name="Lindberg D.R."/>
            <person name="Seaver E.C."/>
            <person name="Weisblat D.A."/>
            <person name="Putnam N.H."/>
            <person name="Rokhsar D.S."/>
        </authorList>
    </citation>
    <scope>NUCLEOTIDE SEQUENCE</scope>
</reference>
<dbReference type="GO" id="GO:0005819">
    <property type="term" value="C:spindle"/>
    <property type="evidence" value="ECO:0000318"/>
    <property type="project" value="GO_Central"/>
</dbReference>
<feature type="region of interest" description="Disordered" evidence="1">
    <location>
        <begin position="620"/>
        <end position="640"/>
    </location>
</feature>
<dbReference type="HOGENOM" id="CLU_357996_0_0_1"/>
<sequence length="795" mass="90470">MNFEHYSEVNLSEGSHSRQRLRERALLQQDSPMHRGNKPHQSLQEFTRSNKHVSTFSNIAYRQDICSANMTRNSLMNYRKNIGLHERQQQSSVNKSFKKRKLSGKDSSEVPFTISGDSDNYIDNKSCYNASQYSFQSQHQLHSHRRHRHPSPHPNCCYTDNEERGKVILKSITSINNADARNRSSICDNTLDDIRDHKGISRRSSQSKFIRRCSSVISFRQLLASASETDNDSKMNDTSMMPNDNDNKNCSPKNPLENTGKLRTGEILARLDMMRKNLADNCLQKFGRHCIPLMKTLNKDIIYDNVLEASMGLTKNNNMKQPSFVKRLLLSKQLTNVKNGFYVSCMLQSAGKVLVTSHNMLPTVRVDLDNVSDLESHFYWLMKVTSDWSLMRNLKQVMKSELTSCKKLEPNIFHEKYAILRAVNVLQKITGIEKLGHLHTNIVKGTNYSVFMFIDNDINAESKSSTPSLTSSPVSSSFLSTLKWMSLDKLSSSPVSNKQLKTNGVLNDLTSNCKELLTESKNLNEQLKDGVYISYLYMTCHLQHGLQVLVSKDTPNNFPSIRMNDDHNSSSGTSTTNNCANILNELKSRNFEAIDDNFKSTMFSTMPQFDDVTFAQLPITPETSPASSPSSATQQTNRGTFDDGVALSNRLHTSIIPLNDQVKMILLAPPQSLFCPLINHTPVAPLPSSFFLPLRAFESIQLRTYQPQIFQKYCQVSVIMEMAVEIYRNRKAVLYAGSKHSQEEYTSELASVNLMLSELKKDMEETWKKYRWIGDLISQARLPVSENFISLHQFL</sequence>
<feature type="compositionally biased region" description="Low complexity" evidence="1">
    <location>
        <begin position="623"/>
        <end position="636"/>
    </location>
</feature>
<dbReference type="GO" id="GO:0000132">
    <property type="term" value="P:establishment of mitotic spindle orientation"/>
    <property type="evidence" value="ECO:0000318"/>
    <property type="project" value="GO_Central"/>
</dbReference>
<dbReference type="RefSeq" id="XP_009026291.1">
    <property type="nucleotide sequence ID" value="XM_009028043.1"/>
</dbReference>
<feature type="compositionally biased region" description="Polar residues" evidence="1">
    <location>
        <begin position="236"/>
        <end position="252"/>
    </location>
</feature>
<dbReference type="InterPro" id="IPR039269">
    <property type="entry name" value="ANKFN1"/>
</dbReference>
<feature type="region of interest" description="Disordered" evidence="1">
    <location>
        <begin position="28"/>
        <end position="47"/>
    </location>
</feature>
<reference evidence="4" key="1">
    <citation type="submission" date="2012-12" db="EMBL/GenBank/DDBJ databases">
        <authorList>
            <person name="Hellsten U."/>
            <person name="Grimwood J."/>
            <person name="Chapman J.A."/>
            <person name="Shapiro H."/>
            <person name="Aerts A."/>
            <person name="Otillar R.P."/>
            <person name="Terry A.Y."/>
            <person name="Boore J.L."/>
            <person name="Simakov O."/>
            <person name="Marletaz F."/>
            <person name="Cho S.-J."/>
            <person name="Edsinger-Gonzales E."/>
            <person name="Havlak P."/>
            <person name="Kuo D.-H."/>
            <person name="Larsson T."/>
            <person name="Lv J."/>
            <person name="Arendt D."/>
            <person name="Savage R."/>
            <person name="Osoegawa K."/>
            <person name="de Jong P."/>
            <person name="Lindberg D.R."/>
            <person name="Seaver E.C."/>
            <person name="Weisblat D.A."/>
            <person name="Putnam N.H."/>
            <person name="Grigoriev I.V."/>
            <person name="Rokhsar D.S."/>
        </authorList>
    </citation>
    <scope>NUCLEOTIDE SEQUENCE</scope>
</reference>
<organism evidence="3 4">
    <name type="scientific">Helobdella robusta</name>
    <name type="common">Californian leech</name>
    <dbReference type="NCBI Taxonomy" id="6412"/>
    <lineage>
        <taxon>Eukaryota</taxon>
        <taxon>Metazoa</taxon>
        <taxon>Spiralia</taxon>
        <taxon>Lophotrochozoa</taxon>
        <taxon>Annelida</taxon>
        <taxon>Clitellata</taxon>
        <taxon>Hirudinea</taxon>
        <taxon>Rhynchobdellida</taxon>
        <taxon>Glossiphoniidae</taxon>
        <taxon>Helobdella</taxon>
    </lineage>
</organism>
<feature type="region of interest" description="Disordered" evidence="1">
    <location>
        <begin position="227"/>
        <end position="257"/>
    </location>
</feature>
<name>T1FED0_HELRO</name>
<dbReference type="OrthoDB" id="2428204at2759"/>
<dbReference type="Proteomes" id="UP000015101">
    <property type="component" value="Unassembled WGS sequence"/>
</dbReference>
<dbReference type="CTD" id="20207179"/>
<dbReference type="EMBL" id="KB097510">
    <property type="protein sequence ID" value="ESN95736.1"/>
    <property type="molecule type" value="Genomic_DNA"/>
</dbReference>
<evidence type="ECO:0000313" key="2">
    <source>
        <dbReference type="EMBL" id="ESN95736.1"/>
    </source>
</evidence>
<dbReference type="InParanoid" id="T1FED0"/>
<dbReference type="GeneID" id="20207179"/>
<accession>T1FED0</accession>